<dbReference type="EMBL" id="RSCK01000063">
    <property type="protein sequence ID" value="RUT06934.1"/>
    <property type="molecule type" value="Genomic_DNA"/>
</dbReference>
<proteinExistence type="predicted"/>
<gene>
    <name evidence="2" type="ORF">DSM107010_51050</name>
</gene>
<reference evidence="2 3" key="1">
    <citation type="journal article" date="2019" name="Genome Biol. Evol.">
        <title>Day and night: Metabolic profiles and evolutionary relationships of six axenic non-marine cyanobacteria.</title>
        <authorList>
            <person name="Will S.E."/>
            <person name="Henke P."/>
            <person name="Boedeker C."/>
            <person name="Huang S."/>
            <person name="Brinkmann H."/>
            <person name="Rohde M."/>
            <person name="Jarek M."/>
            <person name="Friedl T."/>
            <person name="Seufert S."/>
            <person name="Schumacher M."/>
            <person name="Overmann J."/>
            <person name="Neumann-Schaal M."/>
            <person name="Petersen J."/>
        </authorList>
    </citation>
    <scope>NUCLEOTIDE SEQUENCE [LARGE SCALE GENOMIC DNA]</scope>
    <source>
        <strain evidence="2 3">SAG 39.79</strain>
    </source>
</reference>
<dbReference type="SUPFAM" id="SSF52833">
    <property type="entry name" value="Thioredoxin-like"/>
    <property type="match status" value="1"/>
</dbReference>
<dbReference type="AlphaFoldDB" id="A0AB37UE40"/>
<dbReference type="Pfam" id="PF13192">
    <property type="entry name" value="Thioredoxin_3"/>
    <property type="match status" value="1"/>
</dbReference>
<evidence type="ECO:0000259" key="1">
    <source>
        <dbReference type="Pfam" id="PF13192"/>
    </source>
</evidence>
<evidence type="ECO:0000313" key="2">
    <source>
        <dbReference type="EMBL" id="RUT06934.1"/>
    </source>
</evidence>
<dbReference type="Gene3D" id="3.40.30.10">
    <property type="entry name" value="Glutaredoxin"/>
    <property type="match status" value="1"/>
</dbReference>
<organism evidence="2 3">
    <name type="scientific">Chroococcidiopsis cubana SAG 39.79</name>
    <dbReference type="NCBI Taxonomy" id="388085"/>
    <lineage>
        <taxon>Bacteria</taxon>
        <taxon>Bacillati</taxon>
        <taxon>Cyanobacteriota</taxon>
        <taxon>Cyanophyceae</taxon>
        <taxon>Chroococcidiopsidales</taxon>
        <taxon>Chroococcidiopsidaceae</taxon>
        <taxon>Chroococcidiopsis</taxon>
    </lineage>
</organism>
<comment type="caution">
    <text evidence="2">The sequence shown here is derived from an EMBL/GenBank/DDBJ whole genome shotgun (WGS) entry which is preliminary data.</text>
</comment>
<keyword evidence="3" id="KW-1185">Reference proteome</keyword>
<name>A0AB37UE40_9CYAN</name>
<dbReference type="Proteomes" id="UP000282574">
    <property type="component" value="Unassembled WGS sequence"/>
</dbReference>
<evidence type="ECO:0000313" key="3">
    <source>
        <dbReference type="Proteomes" id="UP000282574"/>
    </source>
</evidence>
<dbReference type="InterPro" id="IPR012336">
    <property type="entry name" value="Thioredoxin-like_fold"/>
</dbReference>
<dbReference type="InterPro" id="IPR036249">
    <property type="entry name" value="Thioredoxin-like_sf"/>
</dbReference>
<sequence length="92" mass="10034">MEIMATRKIEIFVADCPLCNETVRLVQELTCSSCEVSIYDLREGQTHPTYLAKAQKYGVQAVPALALDGKLVLTGKPNQEQLQAIGVGQPLS</sequence>
<feature type="domain" description="Thioredoxin-like fold" evidence="1">
    <location>
        <begin position="8"/>
        <end position="85"/>
    </location>
</feature>
<accession>A0AB37UE40</accession>
<protein>
    <recommendedName>
        <fullName evidence="1">Thioredoxin-like fold domain-containing protein</fullName>
    </recommendedName>
</protein>